<evidence type="ECO:0000256" key="6">
    <source>
        <dbReference type="SAM" id="MobiDB-lite"/>
    </source>
</evidence>
<feature type="transmembrane region" description="Helical" evidence="5">
    <location>
        <begin position="292"/>
        <end position="311"/>
    </location>
</feature>
<dbReference type="GO" id="GO:0005886">
    <property type="term" value="C:plasma membrane"/>
    <property type="evidence" value="ECO:0007669"/>
    <property type="project" value="UniProtKB-SubCell"/>
</dbReference>
<feature type="transmembrane region" description="Helical" evidence="5">
    <location>
        <begin position="24"/>
        <end position="45"/>
    </location>
</feature>
<evidence type="ECO:0000313" key="8">
    <source>
        <dbReference type="Proteomes" id="UP000523955"/>
    </source>
</evidence>
<comment type="caution">
    <text evidence="5">Lacks conserved residue(s) required for the propagation of feature annotation.</text>
</comment>
<feature type="compositionally biased region" description="Gly residues" evidence="6">
    <location>
        <begin position="912"/>
        <end position="932"/>
    </location>
</feature>
<accession>A0A7X0RIX1</accession>
<dbReference type="PANTHER" id="PTHR39344">
    <property type="entry name" value="UPF0182 PROTEIN SLL1060"/>
    <property type="match status" value="1"/>
</dbReference>
<proteinExistence type="inferred from homology"/>
<dbReference type="GO" id="GO:0005576">
    <property type="term" value="C:extracellular region"/>
    <property type="evidence" value="ECO:0007669"/>
    <property type="project" value="TreeGrafter"/>
</dbReference>
<feature type="transmembrane region" description="Helical" evidence="5">
    <location>
        <begin position="119"/>
        <end position="139"/>
    </location>
</feature>
<dbReference type="HAMAP" id="MF_01600">
    <property type="entry name" value="UPF0182"/>
    <property type="match status" value="1"/>
</dbReference>
<evidence type="ECO:0000256" key="1">
    <source>
        <dbReference type="ARBA" id="ARBA00022475"/>
    </source>
</evidence>
<comment type="subcellular location">
    <subcellularLocation>
        <location evidence="5">Cell membrane</location>
        <topology evidence="5">Multi-pass membrane protein</topology>
    </subcellularLocation>
</comment>
<keyword evidence="3 5" id="KW-1133">Transmembrane helix</keyword>
<feature type="transmembrane region" description="Helical" evidence="5">
    <location>
        <begin position="65"/>
        <end position="91"/>
    </location>
</feature>
<evidence type="ECO:0000256" key="3">
    <source>
        <dbReference type="ARBA" id="ARBA00022989"/>
    </source>
</evidence>
<dbReference type="AlphaFoldDB" id="A0A7X0RIX1"/>
<feature type="transmembrane region" description="Helical" evidence="5">
    <location>
        <begin position="180"/>
        <end position="199"/>
    </location>
</feature>
<evidence type="ECO:0000313" key="7">
    <source>
        <dbReference type="EMBL" id="MBB6629121.1"/>
    </source>
</evidence>
<gene>
    <name evidence="7" type="ORF">H5V45_17470</name>
</gene>
<name>A0A7X0RIX1_9ACTN</name>
<keyword evidence="1 5" id="KW-1003">Cell membrane</keyword>
<dbReference type="Proteomes" id="UP000523955">
    <property type="component" value="Unassembled WGS sequence"/>
</dbReference>
<feature type="region of interest" description="Disordered" evidence="6">
    <location>
        <begin position="902"/>
        <end position="936"/>
    </location>
</feature>
<evidence type="ECO:0000256" key="2">
    <source>
        <dbReference type="ARBA" id="ARBA00022692"/>
    </source>
</evidence>
<dbReference type="InterPro" id="IPR005372">
    <property type="entry name" value="UPF0182"/>
</dbReference>
<comment type="similarity">
    <text evidence="5">Belongs to the UPF0182 family.</text>
</comment>
<keyword evidence="8" id="KW-1185">Reference proteome</keyword>
<feature type="region of interest" description="Disordered" evidence="6">
    <location>
        <begin position="349"/>
        <end position="372"/>
    </location>
</feature>
<organism evidence="7 8">
    <name type="scientific">Nocardioides luti</name>
    <dbReference type="NCBI Taxonomy" id="2761101"/>
    <lineage>
        <taxon>Bacteria</taxon>
        <taxon>Bacillati</taxon>
        <taxon>Actinomycetota</taxon>
        <taxon>Actinomycetes</taxon>
        <taxon>Propionibacteriales</taxon>
        <taxon>Nocardioidaceae</taxon>
        <taxon>Nocardioides</taxon>
    </lineage>
</organism>
<dbReference type="Pfam" id="PF03699">
    <property type="entry name" value="UPF0182"/>
    <property type="match status" value="1"/>
</dbReference>
<keyword evidence="4 5" id="KW-0472">Membrane</keyword>
<keyword evidence="2 5" id="KW-0812">Transmembrane</keyword>
<feature type="transmembrane region" description="Helical" evidence="5">
    <location>
        <begin position="266"/>
        <end position="283"/>
    </location>
</feature>
<dbReference type="EMBL" id="JACKXE010000001">
    <property type="protein sequence ID" value="MBB6629121.1"/>
    <property type="molecule type" value="Genomic_DNA"/>
</dbReference>
<evidence type="ECO:0000256" key="5">
    <source>
        <dbReference type="HAMAP-Rule" id="MF_01600"/>
    </source>
</evidence>
<dbReference type="PANTHER" id="PTHR39344:SF1">
    <property type="entry name" value="UPF0182 PROTEIN SLL1060"/>
    <property type="match status" value="1"/>
</dbReference>
<reference evidence="7 8" key="1">
    <citation type="submission" date="2020-08" db="EMBL/GenBank/DDBJ databases">
        <authorList>
            <person name="Seo M.-J."/>
        </authorList>
    </citation>
    <scope>NUCLEOTIDE SEQUENCE [LARGE SCALE GENOMIC DNA]</scope>
    <source>
        <strain evidence="7 8">KIGAM211</strain>
    </source>
</reference>
<feature type="region of interest" description="Disordered" evidence="6">
    <location>
        <begin position="1"/>
        <end position="20"/>
    </location>
</feature>
<comment type="caution">
    <text evidence="7">The sequence shown here is derived from an EMBL/GenBank/DDBJ whole genome shotgun (WGS) entry which is preliminary data.</text>
</comment>
<protein>
    <recommendedName>
        <fullName evidence="5">UPF0182 protein H5V45_17470</fullName>
    </recommendedName>
</protein>
<sequence>MSELFDDDPRDTPPPAEPPRRSRALLVTAVVLIIAFFGLTSFAGLYTDRLWYKSGGYSEVFSVLFWTKTGLFLVFGAVMALVVGANMYLAYRLRPLFRPNSPEQTGLDRYREAVTPIRTWLLVGASLVIGVFAGTSAIGEWRNYLLWRNGVPFGQKDAFFDKDIGFYVFDLPWFHYLVDYVLAVTVVALLAAALVHYLYGGIRLQTSRDRLSGAAQAQLSVLLGVFVLAKAGDYWLDRFDLVNQGGSLISGMTYTDDHAVLPAKNILMGIAVICAVLFFLNVWRRTWMLPSIGLALLALSAVLLGLIWPGIVQQFQVKPSEADKEEYYIGKNIEATRAAYDFKDVTPEQYQSDTTSSPSELDSLAASTSSTPLVDPQQVRQTFEQLQQARAYYSVAQVLDVDRYQISGVDRALVLGVRELDQSGIDAGDRNWSNLHTVYTHGNGVIAAYANQRPENNVQEATSIRWAEGQPTQDEPAQNALGDYESRVYFGEQSPDYSVVGKASSKDTDVELDLSTAETAGEDAADGYTTYDGNGGVPIGGIFNQLMYAVKFGEPNFLLSGRVNENSQVLYNRNPRDRVEKVAPWLSIDSDPYPAVVDGRIQWILDGYTTTDRYPSAERESFKTMTNDSLQTDTNGLRTLPTDEINYMRNAVKATVDAYTGDVVLYAWDESDPILQAWRSAFPGTVKDRSEIPPDLLDHLRYPEDLFKVQRYQYARYHVTDASDFYQGNNRWQVPFDPNSKIANRLQPPYRLFVNQPTASGAAKSTFSLTSVFTPYKKGNLSAFVSVDSDASDPETYGRIRVLELPDQRTPGPGLIANEFSSNSDVRAKLQPFNLGDAPPIFGNLLTLPVENGLVYVEPVYAVRAGSTSSFPTLQYVLVSYGGEVGIGKTLGEALRDVLGVTGEVTTPPDTGGDGTGNGNGNGNGNGDGNGQPTGTVQEQIRDALAKADAAFARANTALDDGDLGTYQDEIAKAQKLVNKAFALADQAKGD</sequence>
<dbReference type="RefSeq" id="WP_185254108.1">
    <property type="nucleotide sequence ID" value="NZ_JACKXE010000001.1"/>
</dbReference>
<evidence type="ECO:0000256" key="4">
    <source>
        <dbReference type="ARBA" id="ARBA00023136"/>
    </source>
</evidence>